<evidence type="ECO:0000313" key="2">
    <source>
        <dbReference type="Proteomes" id="UP000318538"/>
    </source>
</evidence>
<reference evidence="1 2" key="1">
    <citation type="submission" date="2019-02" db="EMBL/GenBank/DDBJ databases">
        <title>Deep-cultivation of Planctomycetes and their phenomic and genomic characterization uncovers novel biology.</title>
        <authorList>
            <person name="Wiegand S."/>
            <person name="Jogler M."/>
            <person name="Boedeker C."/>
            <person name="Pinto D."/>
            <person name="Vollmers J."/>
            <person name="Rivas-Marin E."/>
            <person name="Kohn T."/>
            <person name="Peeters S.H."/>
            <person name="Heuer A."/>
            <person name="Rast P."/>
            <person name="Oberbeckmann S."/>
            <person name="Bunk B."/>
            <person name="Jeske O."/>
            <person name="Meyerdierks A."/>
            <person name="Storesund J.E."/>
            <person name="Kallscheuer N."/>
            <person name="Luecker S."/>
            <person name="Lage O.M."/>
            <person name="Pohl T."/>
            <person name="Merkel B.J."/>
            <person name="Hornburger P."/>
            <person name="Mueller R.-W."/>
            <person name="Bruemmer F."/>
            <person name="Labrenz M."/>
            <person name="Spormann A.M."/>
            <person name="Op den Camp H."/>
            <person name="Overmann J."/>
            <person name="Amann R."/>
            <person name="Jetten M.S.M."/>
            <person name="Mascher T."/>
            <person name="Medema M.H."/>
            <person name="Devos D.P."/>
            <person name="Kaster A.-K."/>
            <person name="Ovreas L."/>
            <person name="Rohde M."/>
            <person name="Galperin M.Y."/>
            <person name="Jogler C."/>
        </authorList>
    </citation>
    <scope>NUCLEOTIDE SEQUENCE [LARGE SCALE GENOMIC DNA]</scope>
    <source>
        <strain evidence="1 2">K22_7</strain>
    </source>
</reference>
<dbReference type="RefSeq" id="WP_145172943.1">
    <property type="nucleotide sequence ID" value="NZ_CP036525.1"/>
</dbReference>
<dbReference type="EMBL" id="CP036525">
    <property type="protein sequence ID" value="QDT06358.1"/>
    <property type="molecule type" value="Genomic_DNA"/>
</dbReference>
<dbReference type="OrthoDB" id="250042at2"/>
<gene>
    <name evidence="1" type="ORF">K227x_47670</name>
</gene>
<sequence>MSGYGALSDDYYLNMNLSTEMELPQGRESVLHYFEQVRRRFPKMQNFYSRDKGEYVLEEEKEAGGYRWTSVEGKRVNSGIVNPDSFDTAVDQHRTILELVPYDLSISPLDCESLSVMAGFDFAYRGNHNEILAEAVGVAPGLERFTQVPYGKLLSHEPAIQFALDEECKTQCRVSFESRTNAFQVRTGEFGEEQISVYLTVRRYDSLGADETYAKEFERLAGLCRDLIDEYLISSVLEPLQQAISLR</sequence>
<evidence type="ECO:0000313" key="1">
    <source>
        <dbReference type="EMBL" id="QDT06358.1"/>
    </source>
</evidence>
<dbReference type="AlphaFoldDB" id="A0A517NGZ7"/>
<name>A0A517NGZ7_9BACT</name>
<dbReference type="KEGG" id="rlc:K227x_47670"/>
<proteinExistence type="predicted"/>
<organism evidence="1 2">
    <name type="scientific">Rubripirellula lacrimiformis</name>
    <dbReference type="NCBI Taxonomy" id="1930273"/>
    <lineage>
        <taxon>Bacteria</taxon>
        <taxon>Pseudomonadati</taxon>
        <taxon>Planctomycetota</taxon>
        <taxon>Planctomycetia</taxon>
        <taxon>Pirellulales</taxon>
        <taxon>Pirellulaceae</taxon>
        <taxon>Rubripirellula</taxon>
    </lineage>
</organism>
<dbReference type="Proteomes" id="UP000318538">
    <property type="component" value="Chromosome"/>
</dbReference>
<protein>
    <recommendedName>
        <fullName evidence="3">TIGR04255 family protein</fullName>
    </recommendedName>
</protein>
<accession>A0A517NGZ7</accession>
<evidence type="ECO:0008006" key="3">
    <source>
        <dbReference type="Google" id="ProtNLM"/>
    </source>
</evidence>
<keyword evidence="2" id="KW-1185">Reference proteome</keyword>